<dbReference type="EMBL" id="DS113882">
    <property type="protein sequence ID" value="EAX93992.1"/>
    <property type="molecule type" value="Genomic_DNA"/>
</dbReference>
<evidence type="ECO:0000313" key="6">
    <source>
        <dbReference type="Proteomes" id="UP000001542"/>
    </source>
</evidence>
<protein>
    <submittedName>
        <fullName evidence="5">C2 domain containing protein</fullName>
    </submittedName>
</protein>
<feature type="domain" description="C2" evidence="3">
    <location>
        <begin position="1"/>
        <end position="98"/>
    </location>
</feature>
<dbReference type="InterPro" id="IPR035892">
    <property type="entry name" value="C2_domain_sf"/>
</dbReference>
<dbReference type="PROSITE" id="PS50004">
    <property type="entry name" value="C2"/>
    <property type="match status" value="1"/>
</dbReference>
<dbReference type="CDD" id="cd00030">
    <property type="entry name" value="C2"/>
    <property type="match status" value="1"/>
</dbReference>
<evidence type="ECO:0000256" key="2">
    <source>
        <dbReference type="ARBA" id="ARBA00022837"/>
    </source>
</evidence>
<keyword evidence="1" id="KW-0479">Metal-binding</keyword>
<dbReference type="KEGG" id="tva:5466930"/>
<dbReference type="InterPro" id="IPR000008">
    <property type="entry name" value="C2_dom"/>
</dbReference>
<gene>
    <name evidence="4" type="ORF">TVAG_024360</name>
    <name evidence="5" type="ORF">TVAG_198040</name>
</gene>
<reference evidence="5" key="2">
    <citation type="journal article" date="2007" name="Science">
        <title>Draft genome sequence of the sexually transmitted pathogen Trichomonas vaginalis.</title>
        <authorList>
            <person name="Carlton J.M."/>
            <person name="Hirt R.P."/>
            <person name="Silva J.C."/>
            <person name="Delcher A.L."/>
            <person name="Schatz M."/>
            <person name="Zhao Q."/>
            <person name="Wortman J.R."/>
            <person name="Bidwell S.L."/>
            <person name="Alsmark U.C.M."/>
            <person name="Besteiro S."/>
            <person name="Sicheritz-Ponten T."/>
            <person name="Noel C.J."/>
            <person name="Dacks J.B."/>
            <person name="Foster P.G."/>
            <person name="Simillion C."/>
            <person name="Van de Peer Y."/>
            <person name="Miranda-Saavedra D."/>
            <person name="Barton G.J."/>
            <person name="Westrop G.D."/>
            <person name="Mueller S."/>
            <person name="Dessi D."/>
            <person name="Fiori P.L."/>
            <person name="Ren Q."/>
            <person name="Paulsen I."/>
            <person name="Zhang H."/>
            <person name="Bastida-Corcuera F.D."/>
            <person name="Simoes-Barbosa A."/>
            <person name="Brown M.T."/>
            <person name="Hayes R.D."/>
            <person name="Mukherjee M."/>
            <person name="Okumura C.Y."/>
            <person name="Schneider R."/>
            <person name="Smith A.J."/>
            <person name="Vanacova S."/>
            <person name="Villalvazo M."/>
            <person name="Haas B.J."/>
            <person name="Pertea M."/>
            <person name="Feldblyum T.V."/>
            <person name="Utterback T.R."/>
            <person name="Shu C.L."/>
            <person name="Osoegawa K."/>
            <person name="de Jong P.J."/>
            <person name="Hrdy I."/>
            <person name="Horvathova L."/>
            <person name="Zubacova Z."/>
            <person name="Dolezal P."/>
            <person name="Malik S.B."/>
            <person name="Logsdon J.M. Jr."/>
            <person name="Henze K."/>
            <person name="Gupta A."/>
            <person name="Wang C.C."/>
            <person name="Dunne R.L."/>
            <person name="Upcroft J.A."/>
            <person name="Upcroft P."/>
            <person name="White O."/>
            <person name="Salzberg S.L."/>
            <person name="Tang P."/>
            <person name="Chiu C.-H."/>
            <person name="Lee Y.-S."/>
            <person name="Embley T.M."/>
            <person name="Coombs G.H."/>
            <person name="Mottram J.C."/>
            <person name="Tachezy J."/>
            <person name="Fraser-Liggett C.M."/>
            <person name="Johnson P.J."/>
        </authorList>
    </citation>
    <scope>NUCLEOTIDE SEQUENCE [LARGE SCALE GENOMIC DNA]</scope>
    <source>
        <strain evidence="5">G3</strain>
    </source>
</reference>
<dbReference type="EMBL" id="DS113190">
    <property type="protein sequence ID" value="EAY21367.1"/>
    <property type="molecule type" value="Genomic_DNA"/>
</dbReference>
<dbReference type="Pfam" id="PF00168">
    <property type="entry name" value="C2"/>
    <property type="match status" value="1"/>
</dbReference>
<dbReference type="SMART" id="SM00239">
    <property type="entry name" value="C2"/>
    <property type="match status" value="1"/>
</dbReference>
<keyword evidence="2" id="KW-0106">Calcium</keyword>
<proteinExistence type="predicted"/>
<dbReference type="PANTHER" id="PTHR45911:SF4">
    <property type="entry name" value="MULTIPLE C2 AND TRANSMEMBRANE DOMAIN-CONTAINING PROTEIN"/>
    <property type="match status" value="1"/>
</dbReference>
<dbReference type="RefSeq" id="XP_001582353.1">
    <property type="nucleotide sequence ID" value="XM_001582303.1"/>
</dbReference>
<dbReference type="AlphaFoldDB" id="A2DDJ1"/>
<organism evidence="5 6">
    <name type="scientific">Trichomonas vaginalis (strain ATCC PRA-98 / G3)</name>
    <dbReference type="NCBI Taxonomy" id="412133"/>
    <lineage>
        <taxon>Eukaryota</taxon>
        <taxon>Metamonada</taxon>
        <taxon>Parabasalia</taxon>
        <taxon>Trichomonadida</taxon>
        <taxon>Trichomonadidae</taxon>
        <taxon>Trichomonas</taxon>
    </lineage>
</organism>
<dbReference type="Proteomes" id="UP000001542">
    <property type="component" value="Unassembled WGS sequence"/>
</dbReference>
<evidence type="ECO:0000313" key="5">
    <source>
        <dbReference type="EMBL" id="EAY21367.1"/>
    </source>
</evidence>
<keyword evidence="6" id="KW-1185">Reference proteome</keyword>
<dbReference type="Gene3D" id="2.60.40.150">
    <property type="entry name" value="C2 domain"/>
    <property type="match status" value="1"/>
</dbReference>
<dbReference type="PANTHER" id="PTHR45911">
    <property type="entry name" value="C2 DOMAIN-CONTAINING PROTEIN"/>
    <property type="match status" value="1"/>
</dbReference>
<sequence>MELHVCIMSGKDLPIMGLLRSINPLIELDCESIHHETQLFKNKRNPTWNEQFTFPIEKIRGKLTLTLKNIKHQKAKPCSKFEIKIKEIPFGIILDQWIDLNSLSEKRKGGMLHVKFHLINHGEIPFVEYALNNSYPKHIAAEDSSSAPKEKPFFFDDFTLGIELPIAFDRRKALTP</sequence>
<reference evidence="5" key="1">
    <citation type="submission" date="2006-10" db="EMBL/GenBank/DDBJ databases">
        <authorList>
            <person name="Amadeo P."/>
            <person name="Zhao Q."/>
            <person name="Wortman J."/>
            <person name="Fraser-Liggett C."/>
            <person name="Carlton J."/>
        </authorList>
    </citation>
    <scope>NUCLEOTIDE SEQUENCE</scope>
    <source>
        <strain evidence="5">G3</strain>
    </source>
</reference>
<dbReference type="GO" id="GO:0046872">
    <property type="term" value="F:metal ion binding"/>
    <property type="evidence" value="ECO:0007669"/>
    <property type="project" value="UniProtKB-KW"/>
</dbReference>
<accession>A2DDJ1</accession>
<evidence type="ECO:0000259" key="3">
    <source>
        <dbReference type="PROSITE" id="PS50004"/>
    </source>
</evidence>
<dbReference type="VEuPathDB" id="TrichDB:TVAGG3_0998400"/>
<dbReference type="SMR" id="A2DDJ1"/>
<name>A2DDJ1_TRIV3</name>
<evidence type="ECO:0000256" key="1">
    <source>
        <dbReference type="ARBA" id="ARBA00022723"/>
    </source>
</evidence>
<evidence type="ECO:0000313" key="4">
    <source>
        <dbReference type="EMBL" id="EAX93992.1"/>
    </source>
</evidence>
<dbReference type="VEuPathDB" id="TrichDB:TVAG_198040"/>
<dbReference type="SUPFAM" id="SSF49562">
    <property type="entry name" value="C2 domain (Calcium/lipid-binding domain, CaLB)"/>
    <property type="match status" value="1"/>
</dbReference>
<dbReference type="OrthoDB" id="270970at2759"/>